<proteinExistence type="predicted"/>
<sequence>MKIFVVVIFVLCFFSLTACNAKETAKDVGDAGNSLAKTVDDTINRENTK</sequence>
<accession>A0A3B0XA24</accession>
<name>A0A3B0XA24_9ZZZZ</name>
<dbReference type="EMBL" id="UOFI01000056">
    <property type="protein sequence ID" value="VAW64591.1"/>
    <property type="molecule type" value="Genomic_DNA"/>
</dbReference>
<dbReference type="PROSITE" id="PS51257">
    <property type="entry name" value="PROKAR_LIPOPROTEIN"/>
    <property type="match status" value="1"/>
</dbReference>
<dbReference type="AlphaFoldDB" id="A0A3B0XA24"/>
<evidence type="ECO:0008006" key="2">
    <source>
        <dbReference type="Google" id="ProtNLM"/>
    </source>
</evidence>
<protein>
    <recommendedName>
        <fullName evidence="2">Entericidin EcnAB</fullName>
    </recommendedName>
</protein>
<gene>
    <name evidence="1" type="ORF">MNBD_GAMMA09-953</name>
</gene>
<reference evidence="1" key="1">
    <citation type="submission" date="2018-06" db="EMBL/GenBank/DDBJ databases">
        <authorList>
            <person name="Zhirakovskaya E."/>
        </authorList>
    </citation>
    <scope>NUCLEOTIDE SEQUENCE</scope>
</reference>
<evidence type="ECO:0000313" key="1">
    <source>
        <dbReference type="EMBL" id="VAW64591.1"/>
    </source>
</evidence>
<organism evidence="1">
    <name type="scientific">hydrothermal vent metagenome</name>
    <dbReference type="NCBI Taxonomy" id="652676"/>
    <lineage>
        <taxon>unclassified sequences</taxon>
        <taxon>metagenomes</taxon>
        <taxon>ecological metagenomes</taxon>
    </lineage>
</organism>